<dbReference type="InterPro" id="IPR004437">
    <property type="entry name" value="ParB/RepB/Spo0J"/>
</dbReference>
<dbReference type="InterPro" id="IPR057240">
    <property type="entry name" value="ParB_dimer_C"/>
</dbReference>
<dbReference type="InterPro" id="IPR036086">
    <property type="entry name" value="ParB/Sulfiredoxin_sf"/>
</dbReference>
<dbReference type="SUPFAM" id="SSF109709">
    <property type="entry name" value="KorB DNA-binding domain-like"/>
    <property type="match status" value="1"/>
</dbReference>
<dbReference type="Gene3D" id="3.90.1530.30">
    <property type="match status" value="1"/>
</dbReference>
<proteinExistence type="inferred from homology"/>
<gene>
    <name evidence="5" type="ORF">LPTSP4_28730</name>
</gene>
<name>A0A2P2E398_9LEPT</name>
<keyword evidence="2" id="KW-0159">Chromosome partition</keyword>
<accession>A0A2P2E398</accession>
<dbReference type="NCBIfam" id="TIGR00180">
    <property type="entry name" value="parB_part"/>
    <property type="match status" value="1"/>
</dbReference>
<comment type="caution">
    <text evidence="5">The sequence shown here is derived from an EMBL/GenBank/DDBJ whole genome shotgun (WGS) entry which is preliminary data.</text>
</comment>
<dbReference type="Gene3D" id="1.10.10.2830">
    <property type="match status" value="1"/>
</dbReference>
<dbReference type="Pfam" id="PF02195">
    <property type="entry name" value="ParB_N"/>
    <property type="match status" value="1"/>
</dbReference>
<dbReference type="Pfam" id="PF23552">
    <property type="entry name" value="ParB_C"/>
    <property type="match status" value="1"/>
</dbReference>
<dbReference type="FunFam" id="1.10.10.2830:FF:000001">
    <property type="entry name" value="Chromosome partitioning protein ParB"/>
    <property type="match status" value="1"/>
</dbReference>
<evidence type="ECO:0000256" key="1">
    <source>
        <dbReference type="ARBA" id="ARBA00006295"/>
    </source>
</evidence>
<dbReference type="GO" id="GO:0005694">
    <property type="term" value="C:chromosome"/>
    <property type="evidence" value="ECO:0007669"/>
    <property type="project" value="TreeGrafter"/>
</dbReference>
<evidence type="ECO:0000313" key="5">
    <source>
        <dbReference type="EMBL" id="GBF51341.1"/>
    </source>
</evidence>
<dbReference type="InterPro" id="IPR050336">
    <property type="entry name" value="Chromosome_partition/occlusion"/>
</dbReference>
<dbReference type="FunFam" id="3.90.1530.30:FF:000001">
    <property type="entry name" value="Chromosome partitioning protein ParB"/>
    <property type="match status" value="1"/>
</dbReference>
<dbReference type="PANTHER" id="PTHR33375">
    <property type="entry name" value="CHROMOSOME-PARTITIONING PROTEIN PARB-RELATED"/>
    <property type="match status" value="1"/>
</dbReference>
<dbReference type="GO" id="GO:0007059">
    <property type="term" value="P:chromosome segregation"/>
    <property type="evidence" value="ECO:0007669"/>
    <property type="project" value="UniProtKB-KW"/>
</dbReference>
<dbReference type="EMBL" id="BFBB01000008">
    <property type="protein sequence ID" value="GBF51341.1"/>
    <property type="molecule type" value="Genomic_DNA"/>
</dbReference>
<dbReference type="OrthoDB" id="9802051at2"/>
<dbReference type="RefSeq" id="WP_108977689.1">
    <property type="nucleotide sequence ID" value="NZ_BFBB01000008.1"/>
</dbReference>
<sequence>MALGKGKVLGRGLSNLIPVNDKNEELSKEDLSGLREIKISEISINPFQPRKTFSNESLQELSQTIQVHGVIQPIVVQKNKSSTGYTLISGERRMRACKLAGFLKIPAIVKDVSENEMMEMALIENLQREDLNPVEEALAYQLIIDKQGLKVTELASKIGKNRSTVSNLVRLLSLPKPVLDWLREGKLSEGQARPLLSLPEAKKQLDVATKIVQEGWTARDVENHVSLILHPDKKIKSKQSDLSKDASIAKIETKLRNKYSSKVEIAHNESNGKGKITFSYANLSDMERVLELLGIKL</sequence>
<keyword evidence="6" id="KW-1185">Reference proteome</keyword>
<dbReference type="GO" id="GO:0003677">
    <property type="term" value="F:DNA binding"/>
    <property type="evidence" value="ECO:0007669"/>
    <property type="project" value="UniProtKB-KW"/>
</dbReference>
<dbReference type="AlphaFoldDB" id="A0A2P2E398"/>
<dbReference type="Proteomes" id="UP000245133">
    <property type="component" value="Unassembled WGS sequence"/>
</dbReference>
<comment type="similarity">
    <text evidence="1">Belongs to the ParB family.</text>
</comment>
<protein>
    <submittedName>
        <fullName evidence="5">ParB-like protein</fullName>
    </submittedName>
</protein>
<dbReference type="Pfam" id="PF17762">
    <property type="entry name" value="HTH_ParB"/>
    <property type="match status" value="1"/>
</dbReference>
<dbReference type="InterPro" id="IPR003115">
    <property type="entry name" value="ParB_N"/>
</dbReference>
<feature type="domain" description="ParB-like N-terminal" evidence="4">
    <location>
        <begin position="35"/>
        <end position="126"/>
    </location>
</feature>
<evidence type="ECO:0000259" key="4">
    <source>
        <dbReference type="SMART" id="SM00470"/>
    </source>
</evidence>
<dbReference type="PANTHER" id="PTHR33375:SF1">
    <property type="entry name" value="CHROMOSOME-PARTITIONING PROTEIN PARB-RELATED"/>
    <property type="match status" value="1"/>
</dbReference>
<dbReference type="InterPro" id="IPR041468">
    <property type="entry name" value="HTH_ParB/Spo0J"/>
</dbReference>
<evidence type="ECO:0000313" key="6">
    <source>
        <dbReference type="Proteomes" id="UP000245133"/>
    </source>
</evidence>
<dbReference type="GO" id="GO:0045881">
    <property type="term" value="P:positive regulation of sporulation resulting in formation of a cellular spore"/>
    <property type="evidence" value="ECO:0007669"/>
    <property type="project" value="TreeGrafter"/>
</dbReference>
<dbReference type="CDD" id="cd16393">
    <property type="entry name" value="SPO0J_N"/>
    <property type="match status" value="1"/>
</dbReference>
<evidence type="ECO:0000256" key="3">
    <source>
        <dbReference type="ARBA" id="ARBA00023125"/>
    </source>
</evidence>
<organism evidence="5 6">
    <name type="scientific">Leptospira ryugenii</name>
    <dbReference type="NCBI Taxonomy" id="1917863"/>
    <lineage>
        <taxon>Bacteria</taxon>
        <taxon>Pseudomonadati</taxon>
        <taxon>Spirochaetota</taxon>
        <taxon>Spirochaetia</taxon>
        <taxon>Leptospirales</taxon>
        <taxon>Leptospiraceae</taxon>
        <taxon>Leptospira</taxon>
    </lineage>
</organism>
<keyword evidence="3" id="KW-0238">DNA-binding</keyword>
<evidence type="ECO:0000256" key="2">
    <source>
        <dbReference type="ARBA" id="ARBA00022829"/>
    </source>
</evidence>
<dbReference type="SUPFAM" id="SSF110849">
    <property type="entry name" value="ParB/Sulfiredoxin"/>
    <property type="match status" value="1"/>
</dbReference>
<reference evidence="5 6" key="1">
    <citation type="submission" date="2018-02" db="EMBL/GenBank/DDBJ databases">
        <title>Novel Leptospira species isolated from soil and water in Japan.</title>
        <authorList>
            <person name="Nakao R."/>
            <person name="Masuzawa T."/>
        </authorList>
    </citation>
    <scope>NUCLEOTIDE SEQUENCE [LARGE SCALE GENOMIC DNA]</scope>
    <source>
        <strain evidence="5 6">YH101</strain>
    </source>
</reference>
<dbReference type="SMART" id="SM00470">
    <property type="entry name" value="ParB"/>
    <property type="match status" value="1"/>
</dbReference>